<keyword evidence="1" id="KW-0732">Signal</keyword>
<gene>
    <name evidence="2" type="ORF">IGS67_11020</name>
</gene>
<accession>A0ABR9DUE2</accession>
<feature type="signal peptide" evidence="1">
    <location>
        <begin position="1"/>
        <end position="22"/>
    </location>
</feature>
<protein>
    <submittedName>
        <fullName evidence="2">DUF3515 domain-containing protein</fullName>
    </submittedName>
</protein>
<dbReference type="InterPro" id="IPR021903">
    <property type="entry name" value="DUF3515"/>
</dbReference>
<evidence type="ECO:0000256" key="1">
    <source>
        <dbReference type="SAM" id="SignalP"/>
    </source>
</evidence>
<sequence length="146" mass="14857">MFAVAAVAAPLAACAPSISLTAAPYATDPLCASIVLAVPDKLGNLDRITASAQATAAWGTTAQAVTLRCGVEPPGPTTDQCQAIADVTGASVDWIVVEESRTGDWVFTTYGRTPAVEVRVPAGTSGAAVVDLNRAVSAAPQTRHCY</sequence>
<evidence type="ECO:0000313" key="2">
    <source>
        <dbReference type="EMBL" id="MBD9700016.1"/>
    </source>
</evidence>
<keyword evidence="3" id="KW-1185">Reference proteome</keyword>
<proteinExistence type="predicted"/>
<dbReference type="EMBL" id="JACZDF010000006">
    <property type="protein sequence ID" value="MBD9700016.1"/>
    <property type="molecule type" value="Genomic_DNA"/>
</dbReference>
<evidence type="ECO:0000313" key="3">
    <source>
        <dbReference type="Proteomes" id="UP000642107"/>
    </source>
</evidence>
<organism evidence="2 3">
    <name type="scientific">Flavimobilis rhizosphaerae</name>
    <dbReference type="NCBI Taxonomy" id="2775421"/>
    <lineage>
        <taxon>Bacteria</taxon>
        <taxon>Bacillati</taxon>
        <taxon>Actinomycetota</taxon>
        <taxon>Actinomycetes</taxon>
        <taxon>Micrococcales</taxon>
        <taxon>Jonesiaceae</taxon>
        <taxon>Flavimobilis</taxon>
    </lineage>
</organism>
<comment type="caution">
    <text evidence="2">The sequence shown here is derived from an EMBL/GenBank/DDBJ whole genome shotgun (WGS) entry which is preliminary data.</text>
</comment>
<reference evidence="2 3" key="1">
    <citation type="submission" date="2020-09" db="EMBL/GenBank/DDBJ databases">
        <title>Flavimobilis rhizosphaerae sp. nov., isolated from rhizosphere soil of Spartina alterniflora.</title>
        <authorList>
            <person name="Hanqin C."/>
        </authorList>
    </citation>
    <scope>NUCLEOTIDE SEQUENCE [LARGE SCALE GENOMIC DNA]</scope>
    <source>
        <strain evidence="2 3">GY 10621</strain>
    </source>
</reference>
<dbReference type="Pfam" id="PF12028">
    <property type="entry name" value="DUF3515"/>
    <property type="match status" value="1"/>
</dbReference>
<dbReference type="Proteomes" id="UP000642107">
    <property type="component" value="Unassembled WGS sequence"/>
</dbReference>
<feature type="chain" id="PRO_5045087246" evidence="1">
    <location>
        <begin position="23"/>
        <end position="146"/>
    </location>
</feature>
<name>A0ABR9DUE2_9MICO</name>